<dbReference type="EMBL" id="JACHFD010000009">
    <property type="protein sequence ID" value="MBB5351912.1"/>
    <property type="molecule type" value="Genomic_DNA"/>
</dbReference>
<gene>
    <name evidence="1" type="ORF">HNR46_002151</name>
</gene>
<evidence type="ECO:0000313" key="1">
    <source>
        <dbReference type="EMBL" id="MBB5351912.1"/>
    </source>
</evidence>
<keyword evidence="2" id="KW-1185">Reference proteome</keyword>
<comment type="caution">
    <text evidence="1">The sequence shown here is derived from an EMBL/GenBank/DDBJ whole genome shotgun (WGS) entry which is preliminary data.</text>
</comment>
<organism evidence="1 2">
    <name type="scientific">Haloferula luteola</name>
    <dbReference type="NCBI Taxonomy" id="595692"/>
    <lineage>
        <taxon>Bacteria</taxon>
        <taxon>Pseudomonadati</taxon>
        <taxon>Verrucomicrobiota</taxon>
        <taxon>Verrucomicrobiia</taxon>
        <taxon>Verrucomicrobiales</taxon>
        <taxon>Verrucomicrobiaceae</taxon>
        <taxon>Haloferula</taxon>
    </lineage>
</organism>
<dbReference type="RefSeq" id="WP_184018501.1">
    <property type="nucleotide sequence ID" value="NZ_JACHFD010000009.1"/>
</dbReference>
<reference evidence="1 2" key="1">
    <citation type="submission" date="2020-08" db="EMBL/GenBank/DDBJ databases">
        <title>Genomic Encyclopedia of Type Strains, Phase IV (KMG-IV): sequencing the most valuable type-strain genomes for metagenomic binning, comparative biology and taxonomic classification.</title>
        <authorList>
            <person name="Goeker M."/>
        </authorList>
    </citation>
    <scope>NUCLEOTIDE SEQUENCE [LARGE SCALE GENOMIC DNA]</scope>
    <source>
        <strain evidence="1 2">YC6886</strain>
    </source>
</reference>
<protein>
    <submittedName>
        <fullName evidence="1">Uncharacterized protein</fullName>
    </submittedName>
</protein>
<sequence>MDREEARFILQSFRPDGADVTDEQFADALALAAEDPELGDWLARERASDAAFAAALGSVTLPAGLREEVLACISATGEESVELSMEDRILAEEVQAWRPPVGLRDDILRAMTQTESSLPKVHGWKRMALPLSAAAGVALALVLTRPTGKETPVLTENDSSVESSTSPLPGLPVALEAGATVPIAHVEDSAISVLESPTFSLDLSNPDHEVLFDFIRRSGRVCPGGCVPKGLERVPGVGCRKLDVDGKEGAIVCFKRGEGDVVHLVVFREQDVKGQLPTCGHPKLARHGDWSVARWQQDGRVFLLLGHIPREKLDELF</sequence>
<dbReference type="AlphaFoldDB" id="A0A840V1P0"/>
<accession>A0A840V1P0</accession>
<evidence type="ECO:0000313" key="2">
    <source>
        <dbReference type="Proteomes" id="UP000557717"/>
    </source>
</evidence>
<proteinExistence type="predicted"/>
<dbReference type="Proteomes" id="UP000557717">
    <property type="component" value="Unassembled WGS sequence"/>
</dbReference>
<name>A0A840V1P0_9BACT</name>